<dbReference type="AlphaFoldDB" id="C1N1E3"/>
<sequence>MPRGEDATPPGYYWRGGRVFEGAGGAARGGNIHEDASRGDADAVRARVENGEAVDQRDHAMTTPLALASANGHAECVGVLLRRGAAVDAGDGGGATPLHRACLGGHLDVVELLLTHGA</sequence>
<dbReference type="KEGG" id="mpp:MICPUCDRAFT_20210"/>
<keyword evidence="5" id="KW-1185">Reference proteome</keyword>
<dbReference type="RefSeq" id="XP_003061548.1">
    <property type="nucleotide sequence ID" value="XM_003061502.1"/>
</dbReference>
<feature type="non-terminal residue" evidence="4">
    <location>
        <position position="118"/>
    </location>
</feature>
<evidence type="ECO:0000313" key="4">
    <source>
        <dbReference type="EMBL" id="EEH54178.1"/>
    </source>
</evidence>
<proteinExistence type="predicted"/>
<evidence type="ECO:0000256" key="1">
    <source>
        <dbReference type="ARBA" id="ARBA00022737"/>
    </source>
</evidence>
<dbReference type="Gene3D" id="1.25.40.20">
    <property type="entry name" value="Ankyrin repeat-containing domain"/>
    <property type="match status" value="1"/>
</dbReference>
<protein>
    <submittedName>
        <fullName evidence="4">Predicted protein</fullName>
    </submittedName>
</protein>
<dbReference type="InterPro" id="IPR002110">
    <property type="entry name" value="Ankyrin_rpt"/>
</dbReference>
<name>C1N1E3_MICPC</name>
<dbReference type="InterPro" id="IPR036770">
    <property type="entry name" value="Ankyrin_rpt-contain_sf"/>
</dbReference>
<dbReference type="Pfam" id="PF12796">
    <property type="entry name" value="Ank_2"/>
    <property type="match status" value="1"/>
</dbReference>
<dbReference type="PANTHER" id="PTHR24171">
    <property type="entry name" value="ANKYRIN REPEAT DOMAIN-CONTAINING PROTEIN 39-RELATED"/>
    <property type="match status" value="1"/>
</dbReference>
<evidence type="ECO:0000256" key="3">
    <source>
        <dbReference type="PROSITE-ProRule" id="PRU00023"/>
    </source>
</evidence>
<dbReference type="Proteomes" id="UP000001876">
    <property type="component" value="Unassembled WGS sequence"/>
</dbReference>
<organism evidence="5">
    <name type="scientific">Micromonas pusilla (strain CCMP1545)</name>
    <name type="common">Picoplanktonic green alga</name>
    <dbReference type="NCBI Taxonomy" id="564608"/>
    <lineage>
        <taxon>Eukaryota</taxon>
        <taxon>Viridiplantae</taxon>
        <taxon>Chlorophyta</taxon>
        <taxon>Mamiellophyceae</taxon>
        <taxon>Mamiellales</taxon>
        <taxon>Mamiellaceae</taxon>
        <taxon>Micromonas</taxon>
    </lineage>
</organism>
<reference evidence="4 5" key="1">
    <citation type="journal article" date="2009" name="Science">
        <title>Green evolution and dynamic adaptations revealed by genomes of the marine picoeukaryotes Micromonas.</title>
        <authorList>
            <person name="Worden A.Z."/>
            <person name="Lee J.H."/>
            <person name="Mock T."/>
            <person name="Rouze P."/>
            <person name="Simmons M.P."/>
            <person name="Aerts A.L."/>
            <person name="Allen A.E."/>
            <person name="Cuvelier M.L."/>
            <person name="Derelle E."/>
            <person name="Everett M.V."/>
            <person name="Foulon E."/>
            <person name="Grimwood J."/>
            <person name="Gundlach H."/>
            <person name="Henrissat B."/>
            <person name="Napoli C."/>
            <person name="McDonald S.M."/>
            <person name="Parker M.S."/>
            <person name="Rombauts S."/>
            <person name="Salamov A."/>
            <person name="Von Dassow P."/>
            <person name="Badger J.H."/>
            <person name="Coutinho P.M."/>
            <person name="Demir E."/>
            <person name="Dubchak I."/>
            <person name="Gentemann C."/>
            <person name="Eikrem W."/>
            <person name="Gready J.E."/>
            <person name="John U."/>
            <person name="Lanier W."/>
            <person name="Lindquist E.A."/>
            <person name="Lucas S."/>
            <person name="Mayer K.F."/>
            <person name="Moreau H."/>
            <person name="Not F."/>
            <person name="Otillar R."/>
            <person name="Panaud O."/>
            <person name="Pangilinan J."/>
            <person name="Paulsen I."/>
            <person name="Piegu B."/>
            <person name="Poliakov A."/>
            <person name="Robbens S."/>
            <person name="Schmutz J."/>
            <person name="Toulza E."/>
            <person name="Wyss T."/>
            <person name="Zelensky A."/>
            <person name="Zhou K."/>
            <person name="Armbrust E.V."/>
            <person name="Bhattacharya D."/>
            <person name="Goodenough U.W."/>
            <person name="Van de Peer Y."/>
            <person name="Grigoriev I.V."/>
        </authorList>
    </citation>
    <scope>NUCLEOTIDE SEQUENCE [LARGE SCALE GENOMIC DNA]</scope>
    <source>
        <strain evidence="4 5">CCMP1545</strain>
    </source>
</reference>
<gene>
    <name evidence="4" type="ORF">MICPUCDRAFT_20210</name>
</gene>
<keyword evidence="1" id="KW-0677">Repeat</keyword>
<dbReference type="eggNOG" id="KOG0504">
    <property type="taxonomic scope" value="Eukaryota"/>
</dbReference>
<dbReference type="PROSITE" id="PS50297">
    <property type="entry name" value="ANK_REP_REGION"/>
    <property type="match status" value="2"/>
</dbReference>
<accession>C1N1E3</accession>
<dbReference type="PANTHER" id="PTHR24171:SF9">
    <property type="entry name" value="ANKYRIN REPEAT DOMAIN-CONTAINING PROTEIN 39"/>
    <property type="match status" value="1"/>
</dbReference>
<keyword evidence="2 3" id="KW-0040">ANK repeat</keyword>
<dbReference type="EMBL" id="GG663744">
    <property type="protein sequence ID" value="EEH54178.1"/>
    <property type="molecule type" value="Genomic_DNA"/>
</dbReference>
<dbReference type="OMA" id="NIHEDAS"/>
<dbReference type="SUPFAM" id="SSF48403">
    <property type="entry name" value="Ankyrin repeat"/>
    <property type="match status" value="1"/>
</dbReference>
<dbReference type="GeneID" id="9687241"/>
<feature type="repeat" description="ANK" evidence="3">
    <location>
        <begin position="93"/>
        <end position="118"/>
    </location>
</feature>
<evidence type="ECO:0000256" key="2">
    <source>
        <dbReference type="ARBA" id="ARBA00023043"/>
    </source>
</evidence>
<dbReference type="SMART" id="SM00248">
    <property type="entry name" value="ANK"/>
    <property type="match status" value="2"/>
</dbReference>
<dbReference type="STRING" id="564608.C1N1E3"/>
<evidence type="ECO:0000313" key="5">
    <source>
        <dbReference type="Proteomes" id="UP000001876"/>
    </source>
</evidence>
<dbReference type="OrthoDB" id="540955at2759"/>
<dbReference type="PROSITE" id="PS50088">
    <property type="entry name" value="ANK_REPEAT"/>
    <property type="match status" value="2"/>
</dbReference>
<feature type="repeat" description="ANK" evidence="3">
    <location>
        <begin position="60"/>
        <end position="92"/>
    </location>
</feature>